<evidence type="ECO:0000313" key="4">
    <source>
        <dbReference type="Proteomes" id="UP001498771"/>
    </source>
</evidence>
<evidence type="ECO:0000256" key="1">
    <source>
        <dbReference type="SAM" id="SignalP"/>
    </source>
</evidence>
<organism evidence="3 4">
    <name type="scientific">Myxozyma melibiosi</name>
    <dbReference type="NCBI Taxonomy" id="54550"/>
    <lineage>
        <taxon>Eukaryota</taxon>
        <taxon>Fungi</taxon>
        <taxon>Dikarya</taxon>
        <taxon>Ascomycota</taxon>
        <taxon>Saccharomycotina</taxon>
        <taxon>Lipomycetes</taxon>
        <taxon>Lipomycetales</taxon>
        <taxon>Lipomycetaceae</taxon>
        <taxon>Myxozyma</taxon>
    </lineage>
</organism>
<dbReference type="InterPro" id="IPR005135">
    <property type="entry name" value="Endo/exonuclease/phosphatase"/>
</dbReference>
<reference evidence="3 4" key="1">
    <citation type="submission" date="2024-03" db="EMBL/GenBank/DDBJ databases">
        <title>Genome-scale model development and genomic sequencing of the oleaginous clade Lipomyces.</title>
        <authorList>
            <consortium name="Lawrence Berkeley National Laboratory"/>
            <person name="Czajka J.J."/>
            <person name="Han Y."/>
            <person name="Kim J."/>
            <person name="Mondo S.J."/>
            <person name="Hofstad B.A."/>
            <person name="Robles A."/>
            <person name="Haridas S."/>
            <person name="Riley R."/>
            <person name="LaButti K."/>
            <person name="Pangilinan J."/>
            <person name="Andreopoulos W."/>
            <person name="Lipzen A."/>
            <person name="Yan J."/>
            <person name="Wang M."/>
            <person name="Ng V."/>
            <person name="Grigoriev I.V."/>
            <person name="Spatafora J.W."/>
            <person name="Magnuson J.K."/>
            <person name="Baker S.E."/>
            <person name="Pomraning K.R."/>
        </authorList>
    </citation>
    <scope>NUCLEOTIDE SEQUENCE [LARGE SCALE GENOMIC DNA]</scope>
    <source>
        <strain evidence="3 4">Phaff 52-87</strain>
    </source>
</reference>
<gene>
    <name evidence="3" type="ORF">BZA70DRAFT_91376</name>
</gene>
<keyword evidence="4" id="KW-1185">Reference proteome</keyword>
<sequence>MLLNTCLIALSGLIAAVSATVVNDTIRVQSYNLRYDSKSNTITPAKTFASLNKTVAYDFELDYYSTYSEQAWSTRRVEVANQVLFNAPDVLCVQEALVRQVRDLHGLLDGYDYVGVGRDDGVQSGEFSAIFYKTESVNLVSSSHLWLSKTPYEASKYDGAGSKRIVTIGNFTTTIAGSPFTAMCTHWDDKSDDARQYAASMIRYAGAYEAEASDGVVLLFGDFNSQSSGDDSGGYEIVTGESDMLSMNSTFTSDYASDLSDSFAFTDLLTVTPPRFRSGHHATFAGFYEIGDSDSFGRIDFIMAGNNGGWSAQNYRVEENFFDNEYHASDHRPVLADIVIGSYTT</sequence>
<dbReference type="InterPro" id="IPR036691">
    <property type="entry name" value="Endo/exonu/phosph_ase_sf"/>
</dbReference>
<protein>
    <submittedName>
        <fullName evidence="3">Plasminogen-binding protein pgbB</fullName>
    </submittedName>
</protein>
<dbReference type="EMBL" id="JBBJBU010000015">
    <property type="protein sequence ID" value="KAK7202725.1"/>
    <property type="molecule type" value="Genomic_DNA"/>
</dbReference>
<keyword evidence="1" id="KW-0732">Signal</keyword>
<name>A0ABR1EYQ6_9ASCO</name>
<feature type="signal peptide" evidence="1">
    <location>
        <begin position="1"/>
        <end position="19"/>
    </location>
</feature>
<dbReference type="Pfam" id="PF03372">
    <property type="entry name" value="Exo_endo_phos"/>
    <property type="match status" value="1"/>
</dbReference>
<dbReference type="PANTHER" id="PTHR12121">
    <property type="entry name" value="CARBON CATABOLITE REPRESSOR PROTEIN 4"/>
    <property type="match status" value="1"/>
</dbReference>
<dbReference type="SUPFAM" id="SSF56219">
    <property type="entry name" value="DNase I-like"/>
    <property type="match status" value="1"/>
</dbReference>
<dbReference type="GeneID" id="90041045"/>
<evidence type="ECO:0000259" key="2">
    <source>
        <dbReference type="Pfam" id="PF03372"/>
    </source>
</evidence>
<evidence type="ECO:0000313" key="3">
    <source>
        <dbReference type="EMBL" id="KAK7202725.1"/>
    </source>
</evidence>
<comment type="caution">
    <text evidence="3">The sequence shown here is derived from an EMBL/GenBank/DDBJ whole genome shotgun (WGS) entry which is preliminary data.</text>
</comment>
<dbReference type="Proteomes" id="UP001498771">
    <property type="component" value="Unassembled WGS sequence"/>
</dbReference>
<dbReference type="RefSeq" id="XP_064765758.1">
    <property type="nucleotide sequence ID" value="XM_064915533.1"/>
</dbReference>
<dbReference type="PANTHER" id="PTHR12121:SF36">
    <property type="entry name" value="ENDONUCLEASE_EXONUCLEASE_PHOSPHATASE DOMAIN-CONTAINING PROTEIN"/>
    <property type="match status" value="1"/>
</dbReference>
<dbReference type="Gene3D" id="3.60.10.10">
    <property type="entry name" value="Endonuclease/exonuclease/phosphatase"/>
    <property type="match status" value="1"/>
</dbReference>
<proteinExistence type="predicted"/>
<dbReference type="InterPro" id="IPR050410">
    <property type="entry name" value="CCR4/nocturin_mRNA_transcr"/>
</dbReference>
<feature type="chain" id="PRO_5046539153" evidence="1">
    <location>
        <begin position="20"/>
        <end position="345"/>
    </location>
</feature>
<feature type="domain" description="Endonuclease/exonuclease/phosphatase" evidence="2">
    <location>
        <begin position="69"/>
        <end position="306"/>
    </location>
</feature>
<dbReference type="CDD" id="cd09083">
    <property type="entry name" value="EEP-1"/>
    <property type="match status" value="1"/>
</dbReference>
<accession>A0ABR1EYQ6</accession>